<protein>
    <submittedName>
        <fullName evidence="1">Uncharacterized protein</fullName>
    </submittedName>
</protein>
<sequence>MRVTIEQMFELNDQVRNGRISGEVIQRLMENPDRYDDKLGRFGRRYDIMVNYDLGVDRLVAANKFNWKNNDVTSAHFPVERKGVREVVVEFYEFDRVVTGEEAAAQIEADGFVNEDVPTLLTFGKEHPIEQLRRPIVALGSRWLGSGGRWDVAFLDRLGGRRVLNLNWLHFDFYPDYRFLVFSKSAAL</sequence>
<dbReference type="AlphaFoldDB" id="A0A0G0YDN5"/>
<evidence type="ECO:0000313" key="2">
    <source>
        <dbReference type="Proteomes" id="UP000034108"/>
    </source>
</evidence>
<organism evidence="1 2">
    <name type="scientific">Candidatus Magasanikbacteria bacterium GW2011_GWC2_41_17</name>
    <dbReference type="NCBI Taxonomy" id="1619048"/>
    <lineage>
        <taxon>Bacteria</taxon>
        <taxon>Candidatus Magasanikiibacteriota</taxon>
    </lineage>
</organism>
<proteinExistence type="predicted"/>
<gene>
    <name evidence="1" type="ORF">UU49_C0017G0006</name>
</gene>
<dbReference type="EMBL" id="LCAV01000017">
    <property type="protein sequence ID" value="KKR98427.1"/>
    <property type="molecule type" value="Genomic_DNA"/>
</dbReference>
<accession>A0A0G0YDN5</accession>
<comment type="caution">
    <text evidence="1">The sequence shown here is derived from an EMBL/GenBank/DDBJ whole genome shotgun (WGS) entry which is preliminary data.</text>
</comment>
<name>A0A0G0YDN5_9BACT</name>
<dbReference type="Proteomes" id="UP000034108">
    <property type="component" value="Unassembled WGS sequence"/>
</dbReference>
<dbReference type="STRING" id="1619048.UU49_C0017G0006"/>
<evidence type="ECO:0000313" key="1">
    <source>
        <dbReference type="EMBL" id="KKR98427.1"/>
    </source>
</evidence>
<reference evidence="1 2" key="1">
    <citation type="journal article" date="2015" name="Nature">
        <title>rRNA introns, odd ribosomes, and small enigmatic genomes across a large radiation of phyla.</title>
        <authorList>
            <person name="Brown C.T."/>
            <person name="Hug L.A."/>
            <person name="Thomas B.C."/>
            <person name="Sharon I."/>
            <person name="Castelle C.J."/>
            <person name="Singh A."/>
            <person name="Wilkins M.J."/>
            <person name="Williams K.H."/>
            <person name="Banfield J.F."/>
        </authorList>
    </citation>
    <scope>NUCLEOTIDE SEQUENCE [LARGE SCALE GENOMIC DNA]</scope>
</reference>